<feature type="chain" id="PRO_5034148370" evidence="2">
    <location>
        <begin position="26"/>
        <end position="298"/>
    </location>
</feature>
<protein>
    <submittedName>
        <fullName evidence="4">CD226 molecule</fullName>
    </submittedName>
</protein>
<reference evidence="4" key="2">
    <citation type="submission" date="2025-09" db="UniProtKB">
        <authorList>
            <consortium name="Ensembl"/>
        </authorList>
    </citation>
    <scope>IDENTIFICATION</scope>
</reference>
<evidence type="ECO:0000256" key="1">
    <source>
        <dbReference type="SAM" id="Phobius"/>
    </source>
</evidence>
<dbReference type="PANTHER" id="PTHR47011">
    <property type="entry name" value="CD226 ANTIGEN"/>
    <property type="match status" value="1"/>
</dbReference>
<dbReference type="SMART" id="SM00406">
    <property type="entry name" value="IGv"/>
    <property type="match status" value="2"/>
</dbReference>
<feature type="domain" description="Ig-like" evidence="3">
    <location>
        <begin position="156"/>
        <end position="250"/>
    </location>
</feature>
<dbReference type="SUPFAM" id="SSF48726">
    <property type="entry name" value="Immunoglobulin"/>
    <property type="match status" value="2"/>
</dbReference>
<keyword evidence="1" id="KW-0472">Membrane</keyword>
<dbReference type="InterPro" id="IPR013783">
    <property type="entry name" value="Ig-like_fold"/>
</dbReference>
<dbReference type="SMART" id="SM00409">
    <property type="entry name" value="IG"/>
    <property type="match status" value="2"/>
</dbReference>
<dbReference type="GO" id="GO:0002729">
    <property type="term" value="P:positive regulation of natural killer cell cytokine production"/>
    <property type="evidence" value="ECO:0007669"/>
    <property type="project" value="InterPro"/>
</dbReference>
<dbReference type="InterPro" id="IPR013106">
    <property type="entry name" value="Ig_V-set"/>
</dbReference>
<keyword evidence="1" id="KW-1133">Transmembrane helix</keyword>
<proteinExistence type="predicted"/>
<dbReference type="PROSITE" id="PS50835">
    <property type="entry name" value="IG_LIKE"/>
    <property type="match status" value="2"/>
</dbReference>
<accession>A0A8C6U9Y9</accession>
<dbReference type="InterPro" id="IPR007110">
    <property type="entry name" value="Ig-like_dom"/>
</dbReference>
<dbReference type="Ensembl" id="ENSNMLT00000036552.1">
    <property type="protein sequence ID" value="ENSNMLP00000032837.1"/>
    <property type="gene ID" value="ENSNMLG00000020484.1"/>
</dbReference>
<evidence type="ECO:0000259" key="3">
    <source>
        <dbReference type="PROSITE" id="PS50835"/>
    </source>
</evidence>
<dbReference type="PANTHER" id="PTHR47011:SF1">
    <property type="entry name" value="CD226 ANTIGEN"/>
    <property type="match status" value="1"/>
</dbReference>
<evidence type="ECO:0000313" key="5">
    <source>
        <dbReference type="Proteomes" id="UP000694523"/>
    </source>
</evidence>
<feature type="domain" description="Ig-like" evidence="3">
    <location>
        <begin position="18"/>
        <end position="114"/>
    </location>
</feature>
<sequence length="298" mass="33166">MGAVKKDHWYFVVLLFLPIVKETVSLKEHVAISALEEGMVLDCVCPWNGSLSLVSWTKAPDKEPIAVLHPELGTSFPHQYRERVEFLRRSALDGSIALRNVTHQDIGLYHCSVQTFPRAHGPPASRWRTWVSHLFQIFITIKFQHKLVSGVAAVLNENLTLSCTGLPNVTVYQVIMERLESGRSWAIIGVCKSLDAALLSEDYSERGTFSCDHSLDVTLQLVQVQQEDSGFYRCTFHTETGIHSTTMTLSVSEPVSASVLSFPGGISLSMYMFYIYCGAGIAGLLLLIAIIIVVVRHR</sequence>
<keyword evidence="5" id="KW-1185">Reference proteome</keyword>
<dbReference type="GO" id="GO:0002891">
    <property type="term" value="P:positive regulation of immunoglobulin mediated immune response"/>
    <property type="evidence" value="ECO:0007669"/>
    <property type="project" value="TreeGrafter"/>
</dbReference>
<dbReference type="GO" id="GO:0009897">
    <property type="term" value="C:external side of plasma membrane"/>
    <property type="evidence" value="ECO:0007669"/>
    <property type="project" value="TreeGrafter"/>
</dbReference>
<keyword evidence="1" id="KW-0812">Transmembrane</keyword>
<evidence type="ECO:0000256" key="2">
    <source>
        <dbReference type="SAM" id="SignalP"/>
    </source>
</evidence>
<keyword evidence="2" id="KW-0732">Signal</keyword>
<name>A0A8C6U9Y9_9GOBI</name>
<dbReference type="Proteomes" id="UP000694523">
    <property type="component" value="Unplaced"/>
</dbReference>
<dbReference type="AlphaFoldDB" id="A0A8C6U9Y9"/>
<dbReference type="Gene3D" id="2.60.40.10">
    <property type="entry name" value="Immunoglobulins"/>
    <property type="match status" value="2"/>
</dbReference>
<evidence type="ECO:0000313" key="4">
    <source>
        <dbReference type="Ensembl" id="ENSNMLP00000032837.1"/>
    </source>
</evidence>
<dbReference type="Pfam" id="PF07686">
    <property type="entry name" value="V-set"/>
    <property type="match status" value="2"/>
</dbReference>
<dbReference type="InterPro" id="IPR036179">
    <property type="entry name" value="Ig-like_dom_sf"/>
</dbReference>
<organism evidence="4 5">
    <name type="scientific">Neogobius melanostomus</name>
    <name type="common">round goby</name>
    <dbReference type="NCBI Taxonomy" id="47308"/>
    <lineage>
        <taxon>Eukaryota</taxon>
        <taxon>Metazoa</taxon>
        <taxon>Chordata</taxon>
        <taxon>Craniata</taxon>
        <taxon>Vertebrata</taxon>
        <taxon>Euteleostomi</taxon>
        <taxon>Actinopterygii</taxon>
        <taxon>Neopterygii</taxon>
        <taxon>Teleostei</taxon>
        <taxon>Neoteleostei</taxon>
        <taxon>Acanthomorphata</taxon>
        <taxon>Gobiaria</taxon>
        <taxon>Gobiiformes</taxon>
        <taxon>Gobioidei</taxon>
        <taxon>Gobiidae</taxon>
        <taxon>Benthophilinae</taxon>
        <taxon>Neogobiini</taxon>
        <taxon>Neogobius</taxon>
    </lineage>
</organism>
<dbReference type="InterPro" id="IPR003599">
    <property type="entry name" value="Ig_sub"/>
</dbReference>
<feature type="signal peptide" evidence="2">
    <location>
        <begin position="1"/>
        <end position="25"/>
    </location>
</feature>
<dbReference type="GO" id="GO:0050839">
    <property type="term" value="F:cell adhesion molecule binding"/>
    <property type="evidence" value="ECO:0007669"/>
    <property type="project" value="TreeGrafter"/>
</dbReference>
<dbReference type="InterPro" id="IPR042842">
    <property type="entry name" value="CD226"/>
</dbReference>
<reference evidence="4" key="1">
    <citation type="submission" date="2025-08" db="UniProtKB">
        <authorList>
            <consortium name="Ensembl"/>
        </authorList>
    </citation>
    <scope>IDENTIFICATION</scope>
</reference>
<feature type="transmembrane region" description="Helical" evidence="1">
    <location>
        <begin position="271"/>
        <end position="295"/>
    </location>
</feature>